<dbReference type="InterPro" id="IPR050679">
    <property type="entry name" value="Bact_HTH_transcr_reg"/>
</dbReference>
<protein>
    <submittedName>
        <fullName evidence="5">Transcriptional regulator, GntR family</fullName>
    </submittedName>
</protein>
<reference evidence="5 6" key="1">
    <citation type="submission" date="2016-10" db="EMBL/GenBank/DDBJ databases">
        <authorList>
            <person name="de Groot N.N."/>
        </authorList>
    </citation>
    <scope>NUCLEOTIDE SEQUENCE [LARGE SCALE GENOMIC DNA]</scope>
    <source>
        <strain evidence="5 6">DSM 11363</strain>
    </source>
</reference>
<dbReference type="GO" id="GO:0003677">
    <property type="term" value="F:DNA binding"/>
    <property type="evidence" value="ECO:0007669"/>
    <property type="project" value="UniProtKB-KW"/>
</dbReference>
<keyword evidence="3" id="KW-0804">Transcription</keyword>
<evidence type="ECO:0000259" key="4">
    <source>
        <dbReference type="PROSITE" id="PS50949"/>
    </source>
</evidence>
<evidence type="ECO:0000256" key="1">
    <source>
        <dbReference type="ARBA" id="ARBA00023015"/>
    </source>
</evidence>
<dbReference type="InterPro" id="IPR000524">
    <property type="entry name" value="Tscrpt_reg_HTH_GntR"/>
</dbReference>
<dbReference type="InterPro" id="IPR011663">
    <property type="entry name" value="UTRA"/>
</dbReference>
<proteinExistence type="predicted"/>
<evidence type="ECO:0000256" key="2">
    <source>
        <dbReference type="ARBA" id="ARBA00023125"/>
    </source>
</evidence>
<dbReference type="InterPro" id="IPR012702">
    <property type="entry name" value="CP_lyase_PhnF"/>
</dbReference>
<evidence type="ECO:0000313" key="6">
    <source>
        <dbReference type="Proteomes" id="UP000182332"/>
    </source>
</evidence>
<dbReference type="InterPro" id="IPR036388">
    <property type="entry name" value="WH-like_DNA-bd_sf"/>
</dbReference>
<dbReference type="Proteomes" id="UP000182332">
    <property type="component" value="Unassembled WGS sequence"/>
</dbReference>
<dbReference type="Gene3D" id="1.10.10.10">
    <property type="entry name" value="Winged helix-like DNA-binding domain superfamily/Winged helix DNA-binding domain"/>
    <property type="match status" value="1"/>
</dbReference>
<feature type="domain" description="HTH gntR-type" evidence="4">
    <location>
        <begin position="18"/>
        <end position="84"/>
    </location>
</feature>
<evidence type="ECO:0000313" key="5">
    <source>
        <dbReference type="EMBL" id="SET24790.1"/>
    </source>
</evidence>
<dbReference type="NCBIfam" id="TIGR02325">
    <property type="entry name" value="C_P_lyase_phnF"/>
    <property type="match status" value="1"/>
</dbReference>
<dbReference type="PROSITE" id="PS50949">
    <property type="entry name" value="HTH_GNTR"/>
    <property type="match status" value="1"/>
</dbReference>
<dbReference type="Pfam" id="PF00392">
    <property type="entry name" value="GntR"/>
    <property type="match status" value="1"/>
</dbReference>
<dbReference type="CDD" id="cd07377">
    <property type="entry name" value="WHTH_GntR"/>
    <property type="match status" value="1"/>
</dbReference>
<dbReference type="Gene3D" id="3.40.1410.10">
    <property type="entry name" value="Chorismate lyase-like"/>
    <property type="match status" value="1"/>
</dbReference>
<accession>A0A1I0CY31</accession>
<evidence type="ECO:0000256" key="3">
    <source>
        <dbReference type="ARBA" id="ARBA00023163"/>
    </source>
</evidence>
<dbReference type="PANTHER" id="PTHR44846:SF16">
    <property type="entry name" value="TRANSCRIPTIONAL REGULATOR PHNF-RELATED"/>
    <property type="match status" value="1"/>
</dbReference>
<gene>
    <name evidence="5" type="ORF">SAMN05216197_10922</name>
</gene>
<dbReference type="SUPFAM" id="SSF46785">
    <property type="entry name" value="Winged helix' DNA-binding domain"/>
    <property type="match status" value="1"/>
</dbReference>
<keyword evidence="2" id="KW-0238">DNA-binding</keyword>
<dbReference type="OrthoDB" id="6626198at2"/>
<sequence length="244" mass="27486">MQLSRQTEPLHREPMHREPMYRELAQTLRSELDRYTAGEYLPAEVQLAARFEVNRHTVRRAIDELVREGSLLRRQGKGTQVLGRPLVYPVAADSAYSESLAALGHGVEAVLLQRRHCTATVEEAGHLGLEPHAPLIELQTLRRLDGQPVCLIRHRYCATRASLIADYVSGSVRQFLTERQLPLSRTFSLIGARLPSREEAAVLLMPRHLPALTVLTLSHDAHGNPVEIAHSTSRSDRFQYQIVT</sequence>
<dbReference type="Pfam" id="PF07702">
    <property type="entry name" value="UTRA"/>
    <property type="match status" value="1"/>
</dbReference>
<dbReference type="SMART" id="SM00345">
    <property type="entry name" value="HTH_GNTR"/>
    <property type="match status" value="1"/>
</dbReference>
<dbReference type="InterPro" id="IPR036390">
    <property type="entry name" value="WH_DNA-bd_sf"/>
</dbReference>
<dbReference type="PRINTS" id="PR00035">
    <property type="entry name" value="HTHGNTR"/>
</dbReference>
<dbReference type="RefSeq" id="WP_074887604.1">
    <property type="nucleotide sequence ID" value="NZ_FOHW01000009.1"/>
</dbReference>
<dbReference type="GO" id="GO:0003700">
    <property type="term" value="F:DNA-binding transcription factor activity"/>
    <property type="evidence" value="ECO:0007669"/>
    <property type="project" value="InterPro"/>
</dbReference>
<name>A0A1I0CY31_9PSED</name>
<dbReference type="PANTHER" id="PTHR44846">
    <property type="entry name" value="MANNOSYL-D-GLYCERATE TRANSPORT/METABOLISM SYSTEM REPRESSOR MNGR-RELATED"/>
    <property type="match status" value="1"/>
</dbReference>
<dbReference type="SUPFAM" id="SSF64288">
    <property type="entry name" value="Chorismate lyase-like"/>
    <property type="match status" value="1"/>
</dbReference>
<dbReference type="AlphaFoldDB" id="A0A1I0CY31"/>
<dbReference type="SMART" id="SM00866">
    <property type="entry name" value="UTRA"/>
    <property type="match status" value="1"/>
</dbReference>
<organism evidence="5 6">
    <name type="scientific">Pseudomonas graminis</name>
    <dbReference type="NCBI Taxonomy" id="158627"/>
    <lineage>
        <taxon>Bacteria</taxon>
        <taxon>Pseudomonadati</taxon>
        <taxon>Pseudomonadota</taxon>
        <taxon>Gammaproteobacteria</taxon>
        <taxon>Pseudomonadales</taxon>
        <taxon>Pseudomonadaceae</taxon>
        <taxon>Pseudomonas</taxon>
    </lineage>
</organism>
<dbReference type="InterPro" id="IPR028978">
    <property type="entry name" value="Chorismate_lyase_/UTRA_dom_sf"/>
</dbReference>
<keyword evidence="1" id="KW-0805">Transcription regulation</keyword>
<dbReference type="EMBL" id="FOHW01000009">
    <property type="protein sequence ID" value="SET24790.1"/>
    <property type="molecule type" value="Genomic_DNA"/>
</dbReference>